<gene>
    <name evidence="1" type="ORF">LCGC14_1419610</name>
</gene>
<name>A0A0F9KD06_9ZZZZ</name>
<dbReference type="EMBL" id="LAZR01009451">
    <property type="protein sequence ID" value="KKM72536.1"/>
    <property type="molecule type" value="Genomic_DNA"/>
</dbReference>
<sequence>MKLILLEWQGYDREYRSLRFFEYNGVTYPPGRRVPWFVVMMLKSEQEEKREMIKALEESLKHET</sequence>
<dbReference type="AlphaFoldDB" id="A0A0F9KD06"/>
<accession>A0A0F9KD06</accession>
<organism evidence="1">
    <name type="scientific">marine sediment metagenome</name>
    <dbReference type="NCBI Taxonomy" id="412755"/>
    <lineage>
        <taxon>unclassified sequences</taxon>
        <taxon>metagenomes</taxon>
        <taxon>ecological metagenomes</taxon>
    </lineage>
</organism>
<proteinExistence type="predicted"/>
<comment type="caution">
    <text evidence="1">The sequence shown here is derived from an EMBL/GenBank/DDBJ whole genome shotgun (WGS) entry which is preliminary data.</text>
</comment>
<protein>
    <submittedName>
        <fullName evidence="1">Uncharacterized protein</fullName>
    </submittedName>
</protein>
<evidence type="ECO:0000313" key="1">
    <source>
        <dbReference type="EMBL" id="KKM72536.1"/>
    </source>
</evidence>
<reference evidence="1" key="1">
    <citation type="journal article" date="2015" name="Nature">
        <title>Complex archaea that bridge the gap between prokaryotes and eukaryotes.</title>
        <authorList>
            <person name="Spang A."/>
            <person name="Saw J.H."/>
            <person name="Jorgensen S.L."/>
            <person name="Zaremba-Niedzwiedzka K."/>
            <person name="Martijn J."/>
            <person name="Lind A.E."/>
            <person name="van Eijk R."/>
            <person name="Schleper C."/>
            <person name="Guy L."/>
            <person name="Ettema T.J."/>
        </authorList>
    </citation>
    <scope>NUCLEOTIDE SEQUENCE</scope>
</reference>